<feature type="compositionally biased region" description="Basic and acidic residues" evidence="1">
    <location>
        <begin position="86"/>
        <end position="96"/>
    </location>
</feature>
<feature type="region of interest" description="Disordered" evidence="1">
    <location>
        <begin position="1"/>
        <end position="153"/>
    </location>
</feature>
<accession>A0A9P6AK50</accession>
<comment type="caution">
    <text evidence="2">The sequence shown here is derived from an EMBL/GenBank/DDBJ whole genome shotgun (WGS) entry which is preliminary data.</text>
</comment>
<evidence type="ECO:0000313" key="3">
    <source>
        <dbReference type="Proteomes" id="UP000886523"/>
    </source>
</evidence>
<keyword evidence="3" id="KW-1185">Reference proteome</keyword>
<evidence type="ECO:0000256" key="1">
    <source>
        <dbReference type="SAM" id="MobiDB-lite"/>
    </source>
</evidence>
<reference evidence="2" key="1">
    <citation type="journal article" date="2020" name="Nat. Commun.">
        <title>Large-scale genome sequencing of mycorrhizal fungi provides insights into the early evolution of symbiotic traits.</title>
        <authorList>
            <person name="Miyauchi S."/>
            <person name="Kiss E."/>
            <person name="Kuo A."/>
            <person name="Drula E."/>
            <person name="Kohler A."/>
            <person name="Sanchez-Garcia M."/>
            <person name="Morin E."/>
            <person name="Andreopoulos B."/>
            <person name="Barry K.W."/>
            <person name="Bonito G."/>
            <person name="Buee M."/>
            <person name="Carver A."/>
            <person name="Chen C."/>
            <person name="Cichocki N."/>
            <person name="Clum A."/>
            <person name="Culley D."/>
            <person name="Crous P.W."/>
            <person name="Fauchery L."/>
            <person name="Girlanda M."/>
            <person name="Hayes R.D."/>
            <person name="Keri Z."/>
            <person name="LaButti K."/>
            <person name="Lipzen A."/>
            <person name="Lombard V."/>
            <person name="Magnuson J."/>
            <person name="Maillard F."/>
            <person name="Murat C."/>
            <person name="Nolan M."/>
            <person name="Ohm R.A."/>
            <person name="Pangilinan J."/>
            <person name="Pereira M.F."/>
            <person name="Perotto S."/>
            <person name="Peter M."/>
            <person name="Pfister S."/>
            <person name="Riley R."/>
            <person name="Sitrit Y."/>
            <person name="Stielow J.B."/>
            <person name="Szollosi G."/>
            <person name="Zifcakova L."/>
            <person name="Stursova M."/>
            <person name="Spatafora J.W."/>
            <person name="Tedersoo L."/>
            <person name="Vaario L.M."/>
            <person name="Yamada A."/>
            <person name="Yan M."/>
            <person name="Wang P."/>
            <person name="Xu J."/>
            <person name="Bruns T."/>
            <person name="Baldrian P."/>
            <person name="Vilgalys R."/>
            <person name="Dunand C."/>
            <person name="Henrissat B."/>
            <person name="Grigoriev I.V."/>
            <person name="Hibbett D."/>
            <person name="Nagy L.G."/>
            <person name="Martin F.M."/>
        </authorList>
    </citation>
    <scope>NUCLEOTIDE SEQUENCE</scope>
    <source>
        <strain evidence="2">UP504</strain>
    </source>
</reference>
<sequence length="341" mass="38005">MTSAQRPPSPSPLPKSFVKPLARRREASPNPQQLRTPPISNASVEPSDVVPIVPPSSVRKASPSQRKVKQQKLKFDLIPQYSDDDLSSRRQQETIERSLSPSPPPSRVERYVSELRFSNSSRKRKRGRESIDLSPQGTSSDVEDPSQADNDIDPLERFSDIDEQYPSSQFAADNVSEGGPHNIDEPHPHVFAYSPEPWDQAEADVFSHPGPSSRAGSLAELRQSVLPMPYPHSTPLPHAPPQVHPPDPSVLAQVMYSLNYLAFSGYGTPPLLTPYLLAIPDVHIIHFRLRRPHIPIILIQCRPYRPLHYTLNCGHHNPNPSPSRIKHPMPFPLSVGGLVLC</sequence>
<dbReference type="EMBL" id="MU129083">
    <property type="protein sequence ID" value="KAF9507334.1"/>
    <property type="molecule type" value="Genomic_DNA"/>
</dbReference>
<proteinExistence type="predicted"/>
<organism evidence="2 3">
    <name type="scientific">Hydnum rufescens UP504</name>
    <dbReference type="NCBI Taxonomy" id="1448309"/>
    <lineage>
        <taxon>Eukaryota</taxon>
        <taxon>Fungi</taxon>
        <taxon>Dikarya</taxon>
        <taxon>Basidiomycota</taxon>
        <taxon>Agaricomycotina</taxon>
        <taxon>Agaricomycetes</taxon>
        <taxon>Cantharellales</taxon>
        <taxon>Hydnaceae</taxon>
        <taxon>Hydnum</taxon>
    </lineage>
</organism>
<evidence type="ECO:0000313" key="2">
    <source>
        <dbReference type="EMBL" id="KAF9507334.1"/>
    </source>
</evidence>
<dbReference type="Proteomes" id="UP000886523">
    <property type="component" value="Unassembled WGS sequence"/>
</dbReference>
<feature type="compositionally biased region" description="Polar residues" evidence="1">
    <location>
        <begin position="29"/>
        <end position="42"/>
    </location>
</feature>
<protein>
    <submittedName>
        <fullName evidence="2">Uncharacterized protein</fullName>
    </submittedName>
</protein>
<dbReference type="AlphaFoldDB" id="A0A9P6AK50"/>
<feature type="region of interest" description="Disordered" evidence="1">
    <location>
        <begin position="171"/>
        <end position="192"/>
    </location>
</feature>
<name>A0A9P6AK50_9AGAM</name>
<gene>
    <name evidence="2" type="ORF">BS47DRAFT_315421</name>
</gene>
<feature type="compositionally biased region" description="Low complexity" evidence="1">
    <location>
        <begin position="43"/>
        <end position="58"/>
    </location>
</feature>
<feature type="compositionally biased region" description="Acidic residues" evidence="1">
    <location>
        <begin position="141"/>
        <end position="153"/>
    </location>
</feature>